<feature type="domain" description="SnoaL-like" evidence="1">
    <location>
        <begin position="2"/>
        <end position="119"/>
    </location>
</feature>
<evidence type="ECO:0000313" key="3">
    <source>
        <dbReference type="Proteomes" id="UP001595987"/>
    </source>
</evidence>
<dbReference type="InterPro" id="IPR032710">
    <property type="entry name" value="NTF2-like_dom_sf"/>
</dbReference>
<comment type="caution">
    <text evidence="2">The sequence shown here is derived from an EMBL/GenBank/DDBJ whole genome shotgun (WGS) entry which is preliminary data.</text>
</comment>
<dbReference type="Gene3D" id="3.10.450.50">
    <property type="match status" value="1"/>
</dbReference>
<protein>
    <submittedName>
        <fullName evidence="2">Nuclear transport factor 2 family protein</fullName>
    </submittedName>
</protein>
<dbReference type="EMBL" id="JBHSGD010000005">
    <property type="protein sequence ID" value="MFC4652269.1"/>
    <property type="molecule type" value="Genomic_DNA"/>
</dbReference>
<keyword evidence="3" id="KW-1185">Reference proteome</keyword>
<dbReference type="RefSeq" id="WP_213535166.1">
    <property type="nucleotide sequence ID" value="NZ_BOVQ01000004.1"/>
</dbReference>
<dbReference type="SUPFAM" id="SSF54427">
    <property type="entry name" value="NTF2-like"/>
    <property type="match status" value="1"/>
</dbReference>
<proteinExistence type="predicted"/>
<evidence type="ECO:0000313" key="2">
    <source>
        <dbReference type="EMBL" id="MFC4652269.1"/>
    </source>
</evidence>
<dbReference type="InterPro" id="IPR037401">
    <property type="entry name" value="SnoaL-like"/>
</dbReference>
<name>A0ABV9JDZ8_9LACT</name>
<reference evidence="3" key="1">
    <citation type="journal article" date="2019" name="Int. J. Syst. Evol. Microbiol.">
        <title>The Global Catalogue of Microorganisms (GCM) 10K type strain sequencing project: providing services to taxonomists for standard genome sequencing and annotation.</title>
        <authorList>
            <consortium name="The Broad Institute Genomics Platform"/>
            <consortium name="The Broad Institute Genome Sequencing Center for Infectious Disease"/>
            <person name="Wu L."/>
            <person name="Ma J."/>
        </authorList>
    </citation>
    <scope>NUCLEOTIDE SEQUENCE [LARGE SCALE GENOMIC DNA]</scope>
    <source>
        <strain evidence="3">CCUG 63287</strain>
    </source>
</reference>
<sequence>MDKEEIKSLINRWAFYADARKAEAQVALFADIFENSTIMPDGSKQTFTDKAELCAGIKSALGAFQKTFHMNGQTEITENHATSYCIAHHFRADGTVLVMYIRYEDDFVLENNEVKFSQRVLHIEQVEER</sequence>
<evidence type="ECO:0000259" key="1">
    <source>
        <dbReference type="Pfam" id="PF13577"/>
    </source>
</evidence>
<gene>
    <name evidence="2" type="ORF">ACFO26_05045</name>
</gene>
<accession>A0ABV9JDZ8</accession>
<dbReference type="Proteomes" id="UP001595987">
    <property type="component" value="Unassembled WGS sequence"/>
</dbReference>
<dbReference type="Pfam" id="PF13577">
    <property type="entry name" value="SnoaL_4"/>
    <property type="match status" value="1"/>
</dbReference>
<organism evidence="2 3">
    <name type="scientific">Lactococcus nasutitermitis</name>
    <dbReference type="NCBI Taxonomy" id="1652957"/>
    <lineage>
        <taxon>Bacteria</taxon>
        <taxon>Bacillati</taxon>
        <taxon>Bacillota</taxon>
        <taxon>Bacilli</taxon>
        <taxon>Lactobacillales</taxon>
        <taxon>Streptococcaceae</taxon>
        <taxon>Lactococcus</taxon>
    </lineage>
</organism>